<feature type="transmembrane region" description="Helical" evidence="16">
    <location>
        <begin position="316"/>
        <end position="337"/>
    </location>
</feature>
<dbReference type="PANTHER" id="PTHR30474">
    <property type="entry name" value="CELL CYCLE PROTEIN"/>
    <property type="match status" value="1"/>
</dbReference>
<dbReference type="AlphaFoldDB" id="A0A1Y5RVS9"/>
<protein>
    <recommendedName>
        <fullName evidence="12">Probable peptidoglycan glycosyltransferase FtsW</fullName>
        <ecNumber evidence="14">2.4.99.28</ecNumber>
    </recommendedName>
    <alternativeName>
        <fullName evidence="13">Cell division protein FtsW</fullName>
    </alternativeName>
    <alternativeName>
        <fullName evidence="10">Cell wall polymerase</fullName>
    </alternativeName>
    <alternativeName>
        <fullName evidence="9">Peptidoglycan polymerase</fullName>
    </alternativeName>
</protein>
<evidence type="ECO:0000256" key="4">
    <source>
        <dbReference type="ARBA" id="ARBA00022692"/>
    </source>
</evidence>
<keyword evidence="18" id="KW-1185">Reference proteome</keyword>
<keyword evidence="7 16" id="KW-1133">Transmembrane helix</keyword>
<keyword evidence="6" id="KW-0573">Peptidoglycan synthesis</keyword>
<evidence type="ECO:0000256" key="1">
    <source>
        <dbReference type="ARBA" id="ARBA00004141"/>
    </source>
</evidence>
<dbReference type="PANTHER" id="PTHR30474:SF2">
    <property type="entry name" value="PEPTIDOGLYCAN GLYCOSYLTRANSFERASE FTSW-RELATED"/>
    <property type="match status" value="1"/>
</dbReference>
<evidence type="ECO:0000256" key="13">
    <source>
        <dbReference type="ARBA" id="ARBA00041418"/>
    </source>
</evidence>
<dbReference type="GO" id="GO:0009252">
    <property type="term" value="P:peptidoglycan biosynthetic process"/>
    <property type="evidence" value="ECO:0007669"/>
    <property type="project" value="UniProtKB-KW"/>
</dbReference>
<dbReference type="GO" id="GO:0015648">
    <property type="term" value="F:lipid-linked peptidoglycan transporter activity"/>
    <property type="evidence" value="ECO:0007669"/>
    <property type="project" value="TreeGrafter"/>
</dbReference>
<evidence type="ECO:0000256" key="7">
    <source>
        <dbReference type="ARBA" id="ARBA00022989"/>
    </source>
</evidence>
<evidence type="ECO:0000256" key="3">
    <source>
        <dbReference type="ARBA" id="ARBA00022679"/>
    </source>
</evidence>
<evidence type="ECO:0000256" key="11">
    <source>
        <dbReference type="ARBA" id="ARBA00038053"/>
    </source>
</evidence>
<dbReference type="InterPro" id="IPR001182">
    <property type="entry name" value="FtsW/RodA"/>
</dbReference>
<dbReference type="EMBL" id="FWFQ01000006">
    <property type="protein sequence ID" value="SLN26210.1"/>
    <property type="molecule type" value="Genomic_DNA"/>
</dbReference>
<evidence type="ECO:0000256" key="14">
    <source>
        <dbReference type="ARBA" id="ARBA00044770"/>
    </source>
</evidence>
<feature type="transmembrane region" description="Helical" evidence="16">
    <location>
        <begin position="28"/>
        <end position="47"/>
    </location>
</feature>
<keyword evidence="8 16" id="KW-0472">Membrane</keyword>
<feature type="transmembrane region" description="Helical" evidence="16">
    <location>
        <begin position="349"/>
        <end position="370"/>
    </location>
</feature>
<comment type="subcellular location">
    <subcellularLocation>
        <location evidence="1">Membrane</location>
        <topology evidence="1">Multi-pass membrane protein</topology>
    </subcellularLocation>
</comment>
<organism evidence="17 18">
    <name type="scientific">Pseudoruegeria aquimaris</name>
    <dbReference type="NCBI Taxonomy" id="393663"/>
    <lineage>
        <taxon>Bacteria</taxon>
        <taxon>Pseudomonadati</taxon>
        <taxon>Pseudomonadota</taxon>
        <taxon>Alphaproteobacteria</taxon>
        <taxon>Rhodobacterales</taxon>
        <taxon>Roseobacteraceae</taxon>
        <taxon>Pseudoruegeria</taxon>
    </lineage>
</organism>
<evidence type="ECO:0000256" key="5">
    <source>
        <dbReference type="ARBA" id="ARBA00022960"/>
    </source>
</evidence>
<dbReference type="GO" id="GO:0032153">
    <property type="term" value="C:cell division site"/>
    <property type="evidence" value="ECO:0007669"/>
    <property type="project" value="TreeGrafter"/>
</dbReference>
<dbReference type="Pfam" id="PF01098">
    <property type="entry name" value="FTSW_RODA_SPOVE"/>
    <property type="match status" value="1"/>
</dbReference>
<evidence type="ECO:0000256" key="6">
    <source>
        <dbReference type="ARBA" id="ARBA00022984"/>
    </source>
</evidence>
<evidence type="ECO:0000256" key="10">
    <source>
        <dbReference type="ARBA" id="ARBA00033270"/>
    </source>
</evidence>
<feature type="transmembrane region" description="Helical" evidence="16">
    <location>
        <begin position="190"/>
        <end position="217"/>
    </location>
</feature>
<dbReference type="GO" id="GO:0008955">
    <property type="term" value="F:peptidoglycan glycosyltransferase activity"/>
    <property type="evidence" value="ECO:0007669"/>
    <property type="project" value="UniProtKB-EC"/>
</dbReference>
<dbReference type="GO" id="GO:0051301">
    <property type="term" value="P:cell division"/>
    <property type="evidence" value="ECO:0007669"/>
    <property type="project" value="InterPro"/>
</dbReference>
<keyword evidence="2" id="KW-0328">Glycosyltransferase</keyword>
<evidence type="ECO:0000256" key="16">
    <source>
        <dbReference type="SAM" id="Phobius"/>
    </source>
</evidence>
<proteinExistence type="inferred from homology"/>
<evidence type="ECO:0000256" key="8">
    <source>
        <dbReference type="ARBA" id="ARBA00023136"/>
    </source>
</evidence>
<dbReference type="OrthoDB" id="9768187at2"/>
<gene>
    <name evidence="17" type="primary">ftsW</name>
    <name evidence="17" type="ORF">PSA7680_01138</name>
</gene>
<evidence type="ECO:0000256" key="12">
    <source>
        <dbReference type="ARBA" id="ARBA00041185"/>
    </source>
</evidence>
<evidence type="ECO:0000313" key="17">
    <source>
        <dbReference type="EMBL" id="SLN26210.1"/>
    </source>
</evidence>
<reference evidence="17 18" key="1">
    <citation type="submission" date="2017-03" db="EMBL/GenBank/DDBJ databases">
        <authorList>
            <person name="Afonso C.L."/>
            <person name="Miller P.J."/>
            <person name="Scott M.A."/>
            <person name="Spackman E."/>
            <person name="Goraichik I."/>
            <person name="Dimitrov K.M."/>
            <person name="Suarez D.L."/>
            <person name="Swayne D.E."/>
        </authorList>
    </citation>
    <scope>NUCLEOTIDE SEQUENCE [LARGE SCALE GENOMIC DNA]</scope>
    <source>
        <strain evidence="17 18">CECT 7680</strain>
    </source>
</reference>
<feature type="transmembrane region" description="Helical" evidence="16">
    <location>
        <begin position="67"/>
        <end position="87"/>
    </location>
</feature>
<evidence type="ECO:0000256" key="9">
    <source>
        <dbReference type="ARBA" id="ARBA00032370"/>
    </source>
</evidence>
<feature type="transmembrane region" description="Helical" evidence="16">
    <location>
        <begin position="93"/>
        <end position="111"/>
    </location>
</feature>
<dbReference type="GO" id="GO:0005886">
    <property type="term" value="C:plasma membrane"/>
    <property type="evidence" value="ECO:0007669"/>
    <property type="project" value="TreeGrafter"/>
</dbReference>
<comment type="similarity">
    <text evidence="11">Belongs to the SEDS family. FtsW subfamily.</text>
</comment>
<evidence type="ECO:0000256" key="2">
    <source>
        <dbReference type="ARBA" id="ARBA00022676"/>
    </source>
</evidence>
<sequence>MTEMVYGAAPVKSGEPVLPRWWRTVDKWSLSCILILFGIGLLLGLAASVPLAERNNLPQFHYVQRQIVFGLMAFAVMFVVSTFSPLMVRRMGVLFFFAAFLALAMLPFFGTDFGKGAVRWYSLGFASVQPSEFLKPVFVIMAAWLMAASQEINGPPGKSISLALVLTIVGLLAMQPDFGQACLVLFGWGVMYFVAGAPIPLLIGLAGAVVLAGMVAYNGSEHFARRIDGFLSADVDPTTQMGYATNAIREGGFFGVGVGEGQVKWSLPDAHTDFIIAVAAEEYGLMLVLVIIALYATITFRSLMRLMRERDPFIRLAGTGLACMFGVQALINIGVAVRLLPSKGMTLPFVSYGGSSLIAGGLALGMLLALTRTRPQGEIGDHFLRRGHGG</sequence>
<keyword evidence="5" id="KW-0133">Cell shape</keyword>
<dbReference type="EC" id="2.4.99.28" evidence="14"/>
<comment type="catalytic activity">
    <reaction evidence="15">
        <text>[GlcNAc-(1-&gt;4)-Mur2Ac(oyl-L-Ala-gamma-D-Glu-L-Lys-D-Ala-D-Ala)](n)-di-trans,octa-cis-undecaprenyl diphosphate + beta-D-GlcNAc-(1-&gt;4)-Mur2Ac(oyl-L-Ala-gamma-D-Glu-L-Lys-D-Ala-D-Ala)-di-trans,octa-cis-undecaprenyl diphosphate = [GlcNAc-(1-&gt;4)-Mur2Ac(oyl-L-Ala-gamma-D-Glu-L-Lys-D-Ala-D-Ala)](n+1)-di-trans,octa-cis-undecaprenyl diphosphate + di-trans,octa-cis-undecaprenyl diphosphate + H(+)</text>
        <dbReference type="Rhea" id="RHEA:23708"/>
        <dbReference type="Rhea" id="RHEA-COMP:9602"/>
        <dbReference type="Rhea" id="RHEA-COMP:9603"/>
        <dbReference type="ChEBI" id="CHEBI:15378"/>
        <dbReference type="ChEBI" id="CHEBI:58405"/>
        <dbReference type="ChEBI" id="CHEBI:60033"/>
        <dbReference type="ChEBI" id="CHEBI:78435"/>
        <dbReference type="EC" id="2.4.99.28"/>
    </reaction>
</comment>
<evidence type="ECO:0000256" key="15">
    <source>
        <dbReference type="ARBA" id="ARBA00049902"/>
    </source>
</evidence>
<dbReference type="Proteomes" id="UP000193409">
    <property type="component" value="Unassembled WGS sequence"/>
</dbReference>
<keyword evidence="3" id="KW-0808">Transferase</keyword>
<dbReference type="GO" id="GO:0008360">
    <property type="term" value="P:regulation of cell shape"/>
    <property type="evidence" value="ECO:0007669"/>
    <property type="project" value="UniProtKB-KW"/>
</dbReference>
<dbReference type="RefSeq" id="WP_085867696.1">
    <property type="nucleotide sequence ID" value="NZ_FWFQ01000006.1"/>
</dbReference>
<feature type="transmembrane region" description="Helical" evidence="16">
    <location>
        <begin position="160"/>
        <end position="178"/>
    </location>
</feature>
<feature type="transmembrane region" description="Helical" evidence="16">
    <location>
        <begin position="283"/>
        <end position="304"/>
    </location>
</feature>
<evidence type="ECO:0000313" key="18">
    <source>
        <dbReference type="Proteomes" id="UP000193409"/>
    </source>
</evidence>
<name>A0A1Y5RVS9_9RHOB</name>
<keyword evidence="4 16" id="KW-0812">Transmembrane</keyword>
<accession>A0A1Y5RVS9</accession>